<evidence type="ECO:0000256" key="1">
    <source>
        <dbReference type="SAM" id="MobiDB-lite"/>
    </source>
</evidence>
<dbReference type="Proteomes" id="UP001589867">
    <property type="component" value="Unassembled WGS sequence"/>
</dbReference>
<keyword evidence="3" id="KW-1185">Reference proteome</keyword>
<organism evidence="2 3">
    <name type="scientific">Phytohabitans kaempferiae</name>
    <dbReference type="NCBI Taxonomy" id="1620943"/>
    <lineage>
        <taxon>Bacteria</taxon>
        <taxon>Bacillati</taxon>
        <taxon>Actinomycetota</taxon>
        <taxon>Actinomycetes</taxon>
        <taxon>Micromonosporales</taxon>
        <taxon>Micromonosporaceae</taxon>
    </lineage>
</organism>
<sequence length="55" mass="5975">MSRSTSGSRAVPDGESDLSRPEERLVSSLPMGTLLTKRRAVDLCRVATCLCRPVI</sequence>
<protein>
    <submittedName>
        <fullName evidence="2">Ms5788A family Cys-rich leader peptide</fullName>
    </submittedName>
</protein>
<name>A0ABV6M0Y4_9ACTN</name>
<dbReference type="InterPro" id="IPR049979">
    <property type="entry name" value="Cys_resp_CS_actino"/>
</dbReference>
<evidence type="ECO:0000313" key="2">
    <source>
        <dbReference type="EMBL" id="MFC0528338.1"/>
    </source>
</evidence>
<accession>A0ABV6M0Y4</accession>
<dbReference type="RefSeq" id="WP_377249698.1">
    <property type="nucleotide sequence ID" value="NZ_JBHLUH010000012.1"/>
</dbReference>
<gene>
    <name evidence="2" type="ORF">ACFFIA_11770</name>
</gene>
<comment type="caution">
    <text evidence="2">The sequence shown here is derived from an EMBL/GenBank/DDBJ whole genome shotgun (WGS) entry which is preliminary data.</text>
</comment>
<feature type="region of interest" description="Disordered" evidence="1">
    <location>
        <begin position="1"/>
        <end position="24"/>
    </location>
</feature>
<reference evidence="2 3" key="1">
    <citation type="submission" date="2024-09" db="EMBL/GenBank/DDBJ databases">
        <authorList>
            <person name="Sun Q."/>
            <person name="Mori K."/>
        </authorList>
    </citation>
    <scope>NUCLEOTIDE SEQUENCE [LARGE SCALE GENOMIC DNA]</scope>
    <source>
        <strain evidence="2 3">TBRC 3947</strain>
    </source>
</reference>
<evidence type="ECO:0000313" key="3">
    <source>
        <dbReference type="Proteomes" id="UP001589867"/>
    </source>
</evidence>
<dbReference type="NCBIfam" id="NF042934">
    <property type="entry name" value="cis_reg_atten"/>
    <property type="match status" value="1"/>
</dbReference>
<dbReference type="NCBIfam" id="NF042933">
    <property type="entry name" value="leader_Ms5788A"/>
    <property type="match status" value="1"/>
</dbReference>
<dbReference type="EMBL" id="JBHLUH010000012">
    <property type="protein sequence ID" value="MFC0528338.1"/>
    <property type="molecule type" value="Genomic_DNA"/>
</dbReference>
<proteinExistence type="predicted"/>